<evidence type="ECO:0008006" key="3">
    <source>
        <dbReference type="Google" id="ProtNLM"/>
    </source>
</evidence>
<dbReference type="AlphaFoldDB" id="A0A927BGC8"/>
<evidence type="ECO:0000313" key="2">
    <source>
        <dbReference type="Proteomes" id="UP000612233"/>
    </source>
</evidence>
<dbReference type="PROSITE" id="PS51257">
    <property type="entry name" value="PROKAR_LIPOPROTEIN"/>
    <property type="match status" value="1"/>
</dbReference>
<sequence length="393" mass="45314">MKHHYLLLWCLALLLLGVGCSRRVLVPVEPLALRIPAYYPSSAKSWQAAPLPEQLAGVPIRVIVPAVPALLVAPMVANFYEPAYQELAKMLDGRYPLNFKRAVFLTENAYFDNRLSYEEFSQQISGLAAVCRLLKKTNEPYFLYNRDDKENVARNAAIFLMMKDSTRLRKGATLPPFRYDFEDFDGDDDWRKMFVSKLLVTRKGNCHSLPYLYKMLADETGAQTWLSLAPNHIYLKQHNRKDGWYNTELTSYTFPVDAWLTASGYISRETIISGIYMDTLSAKQNVVLCLVDLAKGYERRVGPVVAEPFVSKCTNLALRYFPHYINAQLLQAETLRRKFERQTSKPEAQQVYAAMEAAYTRIFETGYREMPPQMYADWLQSVKTEKQKYQKKP</sequence>
<dbReference type="EMBL" id="JACXAD010000037">
    <property type="protein sequence ID" value="MBD2770406.1"/>
    <property type="molecule type" value="Genomic_DNA"/>
</dbReference>
<comment type="caution">
    <text evidence="1">The sequence shown here is derived from an EMBL/GenBank/DDBJ whole genome shotgun (WGS) entry which is preliminary data.</text>
</comment>
<dbReference type="RefSeq" id="WP_191007216.1">
    <property type="nucleotide sequence ID" value="NZ_JACXAD010000037.1"/>
</dbReference>
<keyword evidence="2" id="KW-1185">Reference proteome</keyword>
<accession>A0A927BGC8</accession>
<proteinExistence type="predicted"/>
<dbReference type="Proteomes" id="UP000612233">
    <property type="component" value="Unassembled WGS sequence"/>
</dbReference>
<gene>
    <name evidence="1" type="ORF">IC235_21175</name>
</gene>
<name>A0A927BGC8_9BACT</name>
<organism evidence="1 2">
    <name type="scientific">Hymenobacter montanus</name>
    <dbReference type="NCBI Taxonomy" id="2771359"/>
    <lineage>
        <taxon>Bacteria</taxon>
        <taxon>Pseudomonadati</taxon>
        <taxon>Bacteroidota</taxon>
        <taxon>Cytophagia</taxon>
        <taxon>Cytophagales</taxon>
        <taxon>Hymenobacteraceae</taxon>
        <taxon>Hymenobacter</taxon>
    </lineage>
</organism>
<protein>
    <recommendedName>
        <fullName evidence="3">Lipoprotein</fullName>
    </recommendedName>
</protein>
<reference evidence="1" key="1">
    <citation type="submission" date="2020-09" db="EMBL/GenBank/DDBJ databases">
        <authorList>
            <person name="Kim M.K."/>
        </authorList>
    </citation>
    <scope>NUCLEOTIDE SEQUENCE</scope>
    <source>
        <strain evidence="1">BT664</strain>
    </source>
</reference>
<evidence type="ECO:0000313" key="1">
    <source>
        <dbReference type="EMBL" id="MBD2770406.1"/>
    </source>
</evidence>